<evidence type="ECO:0000259" key="1">
    <source>
        <dbReference type="Pfam" id="PF08546"/>
    </source>
</evidence>
<dbReference type="EMBL" id="MASI01000010">
    <property type="protein sequence ID" value="ODA66159.1"/>
    <property type="molecule type" value="Genomic_DNA"/>
</dbReference>
<reference evidence="2 3" key="1">
    <citation type="submission" date="2016-07" db="EMBL/GenBank/DDBJ databases">
        <title>Draft genome sequence of Methyloligella halotolerans C2T (VKM B-2706T=CCUG 61687T=DSM 25045T), a halotolerant polyhydroxybutyrate accumulating methylotroph.</title>
        <authorList>
            <person name="Vasilenko O.V."/>
            <person name="Doronina N.V."/>
            <person name="Poroshina M.N."/>
            <person name="Tarlachkov S.V."/>
            <person name="Trotsenko Y.A."/>
        </authorList>
    </citation>
    <scope>NUCLEOTIDE SEQUENCE [LARGE SCALE GENOMIC DNA]</scope>
    <source>
        <strain evidence="2 3">VKM B-2706</strain>
    </source>
</reference>
<evidence type="ECO:0000313" key="2">
    <source>
        <dbReference type="EMBL" id="ODA66159.1"/>
    </source>
</evidence>
<dbReference type="InterPro" id="IPR008927">
    <property type="entry name" value="6-PGluconate_DH-like_C_sf"/>
</dbReference>
<feature type="domain" description="Ketopantoate reductase C-terminal" evidence="1">
    <location>
        <begin position="1"/>
        <end position="117"/>
    </location>
</feature>
<dbReference type="PANTHER" id="PTHR21708:SF26">
    <property type="entry name" value="2-DEHYDROPANTOATE 2-REDUCTASE"/>
    <property type="match status" value="1"/>
</dbReference>
<dbReference type="GO" id="GO:0005737">
    <property type="term" value="C:cytoplasm"/>
    <property type="evidence" value="ECO:0007669"/>
    <property type="project" value="TreeGrafter"/>
</dbReference>
<sequence length="129" mass="14210">MQEMWEKFVFLATYAGMTTLMRAPVGAIVATQEGEAIIREMMEECTATAAASGYAPRVGAMRSMVDSLTERGSKGTASMYRDMVDSKRTEHEHILGDMLERARAANVPAPLLRISLTNMQAYDQERAAS</sequence>
<accession>A0A1E2RVT1</accession>
<gene>
    <name evidence="2" type="ORF">A7A08_03012</name>
</gene>
<protein>
    <submittedName>
        <fullName evidence="2">2-dehydropantoate 2-reductase</fullName>
    </submittedName>
</protein>
<dbReference type="SUPFAM" id="SSF48179">
    <property type="entry name" value="6-phosphogluconate dehydrogenase C-terminal domain-like"/>
    <property type="match status" value="1"/>
</dbReference>
<dbReference type="Gene3D" id="1.10.1040.10">
    <property type="entry name" value="N-(1-d-carboxylethyl)-l-norvaline Dehydrogenase, domain 2"/>
    <property type="match status" value="1"/>
</dbReference>
<proteinExistence type="predicted"/>
<dbReference type="AlphaFoldDB" id="A0A1E2RVT1"/>
<dbReference type="InterPro" id="IPR013328">
    <property type="entry name" value="6PGD_dom2"/>
</dbReference>
<dbReference type="InterPro" id="IPR013752">
    <property type="entry name" value="KPA_reductase"/>
</dbReference>
<dbReference type="Pfam" id="PF08546">
    <property type="entry name" value="ApbA_C"/>
    <property type="match status" value="1"/>
</dbReference>
<dbReference type="PATRIC" id="fig|1177755.3.peg.3037"/>
<dbReference type="InterPro" id="IPR051402">
    <property type="entry name" value="KPR-Related"/>
</dbReference>
<comment type="caution">
    <text evidence="2">The sequence shown here is derived from an EMBL/GenBank/DDBJ whole genome shotgun (WGS) entry which is preliminary data.</text>
</comment>
<dbReference type="STRING" id="1177755.A7A08_03012"/>
<dbReference type="FunFam" id="1.10.1040.10:FF:000017">
    <property type="entry name" value="2-dehydropantoate 2-reductase"/>
    <property type="match status" value="1"/>
</dbReference>
<dbReference type="Proteomes" id="UP000095087">
    <property type="component" value="Unassembled WGS sequence"/>
</dbReference>
<organism evidence="2 3">
    <name type="scientific">Methyloligella halotolerans</name>
    <dbReference type="NCBI Taxonomy" id="1177755"/>
    <lineage>
        <taxon>Bacteria</taxon>
        <taxon>Pseudomonadati</taxon>
        <taxon>Pseudomonadota</taxon>
        <taxon>Alphaproteobacteria</taxon>
        <taxon>Hyphomicrobiales</taxon>
        <taxon>Hyphomicrobiaceae</taxon>
        <taxon>Methyloligella</taxon>
    </lineage>
</organism>
<keyword evidence="3" id="KW-1185">Reference proteome</keyword>
<name>A0A1E2RVT1_9HYPH</name>
<evidence type="ECO:0000313" key="3">
    <source>
        <dbReference type="Proteomes" id="UP000095087"/>
    </source>
</evidence>
<dbReference type="PANTHER" id="PTHR21708">
    <property type="entry name" value="PROBABLE 2-DEHYDROPANTOATE 2-REDUCTASE"/>
    <property type="match status" value="1"/>
</dbReference>